<protein>
    <submittedName>
        <fullName evidence="2">Uncharacterized protein</fullName>
    </submittedName>
</protein>
<feature type="transmembrane region" description="Helical" evidence="1">
    <location>
        <begin position="58"/>
        <end position="77"/>
    </location>
</feature>
<keyword evidence="1" id="KW-1133">Transmembrane helix</keyword>
<keyword evidence="1" id="KW-0812">Transmembrane</keyword>
<evidence type="ECO:0000313" key="3">
    <source>
        <dbReference type="Proteomes" id="UP000501891"/>
    </source>
</evidence>
<keyword evidence="1" id="KW-0472">Membrane</keyword>
<reference evidence="2" key="1">
    <citation type="submission" date="2020-04" db="EMBL/GenBank/DDBJ databases">
        <title>A desert anoxygenic phototrophic bacterium fixes CO2 using RubisCO under aerobic conditions.</title>
        <authorList>
            <person name="Tang K."/>
        </authorList>
    </citation>
    <scope>NUCLEOTIDE SEQUENCE [LARGE SCALE GENOMIC DNA]</scope>
    <source>
        <strain evidence="2">MIMtkB3</strain>
    </source>
</reference>
<dbReference type="EMBL" id="CP051775">
    <property type="protein sequence ID" value="QJE74446.1"/>
    <property type="molecule type" value="Genomic_DNA"/>
</dbReference>
<organism evidence="2 3">
    <name type="scientific">Aerophototrophica crusticola</name>
    <dbReference type="NCBI Taxonomy" id="1709002"/>
    <lineage>
        <taxon>Bacteria</taxon>
        <taxon>Pseudomonadati</taxon>
        <taxon>Pseudomonadota</taxon>
        <taxon>Alphaproteobacteria</taxon>
        <taxon>Rhodospirillales</taxon>
        <taxon>Rhodospirillaceae</taxon>
        <taxon>Aerophototrophica</taxon>
    </lineage>
</organism>
<proteinExistence type="predicted"/>
<evidence type="ECO:0000256" key="1">
    <source>
        <dbReference type="SAM" id="Phobius"/>
    </source>
</evidence>
<sequence>MMVEITHGGLWVRWSSLTRADKRDLLFGLAYMFVAGAIAGFLAALFEDRPALAEDDLTRALAMLPTLPFVAALLHWFRFCGRQDELFKVMDGIALRIAVLFCAGAACSFVLLQEVAGRPPVPALYLVLLFGVGYTVGWMLAYRKYR</sequence>
<feature type="transmembrane region" description="Helical" evidence="1">
    <location>
        <begin position="25"/>
        <end position="46"/>
    </location>
</feature>
<feature type="transmembrane region" description="Helical" evidence="1">
    <location>
        <begin position="89"/>
        <end position="111"/>
    </location>
</feature>
<dbReference type="Proteomes" id="UP000501891">
    <property type="component" value="Chromosome"/>
</dbReference>
<dbReference type="KEGG" id="acru:HHL28_16440"/>
<accession>A0A858RBW9</accession>
<keyword evidence="3" id="KW-1185">Reference proteome</keyword>
<name>A0A858RBW9_9PROT</name>
<evidence type="ECO:0000313" key="2">
    <source>
        <dbReference type="EMBL" id="QJE74446.1"/>
    </source>
</evidence>
<feature type="transmembrane region" description="Helical" evidence="1">
    <location>
        <begin position="123"/>
        <end position="142"/>
    </location>
</feature>
<dbReference type="AlphaFoldDB" id="A0A858RBW9"/>
<gene>
    <name evidence="2" type="ORF">HHL28_16440</name>
</gene>